<organism evidence="1 2">
    <name type="scientific">Paenibacillus ginsengarvi</name>
    <dbReference type="NCBI Taxonomy" id="400777"/>
    <lineage>
        <taxon>Bacteria</taxon>
        <taxon>Bacillati</taxon>
        <taxon>Bacillota</taxon>
        <taxon>Bacilli</taxon>
        <taxon>Bacillales</taxon>
        <taxon>Paenibacillaceae</taxon>
        <taxon>Paenibacillus</taxon>
    </lineage>
</organism>
<proteinExistence type="predicted"/>
<sequence>MENPAFRLWNRMFPYVSSVAAGSDGMLYASSLGHGVYRIGPNGDWKAMDEMWPENVTVNRLICSGSEVTACTNSGLFTYKSDTC</sequence>
<dbReference type="RefSeq" id="WP_120750899.1">
    <property type="nucleotide sequence ID" value="NZ_RBAH01000029.1"/>
</dbReference>
<protein>
    <submittedName>
        <fullName evidence="1">Uncharacterized protein</fullName>
    </submittedName>
</protein>
<evidence type="ECO:0000313" key="1">
    <source>
        <dbReference type="EMBL" id="RKN71265.1"/>
    </source>
</evidence>
<dbReference type="EMBL" id="RBAH01000029">
    <property type="protein sequence ID" value="RKN71265.1"/>
    <property type="molecule type" value="Genomic_DNA"/>
</dbReference>
<name>A0A3B0BDN8_9BACL</name>
<dbReference type="AlphaFoldDB" id="A0A3B0BDN8"/>
<accession>A0A3B0BDN8</accession>
<keyword evidence="2" id="KW-1185">Reference proteome</keyword>
<gene>
    <name evidence="1" type="ORF">D7M11_29670</name>
</gene>
<evidence type="ECO:0000313" key="2">
    <source>
        <dbReference type="Proteomes" id="UP000282311"/>
    </source>
</evidence>
<reference evidence="1 2" key="1">
    <citation type="journal article" date="2007" name="Int. J. Syst. Evol. Microbiol.">
        <title>Paenibacillus ginsengarvi sp. nov., isolated from soil from ginseng cultivation.</title>
        <authorList>
            <person name="Yoon M.H."/>
            <person name="Ten L.N."/>
            <person name="Im W.T."/>
        </authorList>
    </citation>
    <scope>NUCLEOTIDE SEQUENCE [LARGE SCALE GENOMIC DNA]</scope>
    <source>
        <strain evidence="1 2">KCTC 13059</strain>
    </source>
</reference>
<dbReference type="Proteomes" id="UP000282311">
    <property type="component" value="Unassembled WGS sequence"/>
</dbReference>
<comment type="caution">
    <text evidence="1">The sequence shown here is derived from an EMBL/GenBank/DDBJ whole genome shotgun (WGS) entry which is preliminary data.</text>
</comment>